<proteinExistence type="predicted"/>
<dbReference type="EMBL" id="CADCTE010000083">
    <property type="protein sequence ID" value="CAA9236566.1"/>
    <property type="molecule type" value="Genomic_DNA"/>
</dbReference>
<dbReference type="AlphaFoldDB" id="A0A6J4I0M5"/>
<sequence length="122" mass="12948">MLFGVPAITVETGYAVANGRNGPLISGTPFWGILCPGHSPRGPRVLPVPAGTGRAADRIGIWQDDSMADFEMADVELPTTEAGLRARQDELVRALATENSAGGLGALSTELEAIQRRLEHLR</sequence>
<evidence type="ECO:0000313" key="1">
    <source>
        <dbReference type="EMBL" id="CAA9236566.1"/>
    </source>
</evidence>
<gene>
    <name evidence="1" type="ORF">AVDCRST_MAG83-1422</name>
</gene>
<accession>A0A6J4I0M5</accession>
<name>A0A6J4I0M5_9MICC</name>
<protein>
    <submittedName>
        <fullName evidence="1">Uncharacterized protein</fullName>
    </submittedName>
</protein>
<reference evidence="1" key="1">
    <citation type="submission" date="2020-02" db="EMBL/GenBank/DDBJ databases">
        <authorList>
            <person name="Meier V. D."/>
        </authorList>
    </citation>
    <scope>NUCLEOTIDE SEQUENCE</scope>
    <source>
        <strain evidence="1">AVDCRST_MAG83</strain>
    </source>
</reference>
<organism evidence="1">
    <name type="scientific">uncultured Arthrobacter sp</name>
    <dbReference type="NCBI Taxonomy" id="114050"/>
    <lineage>
        <taxon>Bacteria</taxon>
        <taxon>Bacillati</taxon>
        <taxon>Actinomycetota</taxon>
        <taxon>Actinomycetes</taxon>
        <taxon>Micrococcales</taxon>
        <taxon>Micrococcaceae</taxon>
        <taxon>Arthrobacter</taxon>
        <taxon>environmental samples</taxon>
    </lineage>
</organism>